<dbReference type="SUPFAM" id="SSF54001">
    <property type="entry name" value="Cysteine proteinases"/>
    <property type="match status" value="1"/>
</dbReference>
<dbReference type="EMBL" id="JAUJDW010000015">
    <property type="protein sequence ID" value="KAK0659038.1"/>
    <property type="molecule type" value="Genomic_DNA"/>
</dbReference>
<feature type="compositionally biased region" description="Basic residues" evidence="1">
    <location>
        <begin position="309"/>
        <end position="319"/>
    </location>
</feature>
<dbReference type="Pfam" id="PF02338">
    <property type="entry name" value="OTU"/>
    <property type="match status" value="1"/>
</dbReference>
<feature type="region of interest" description="Disordered" evidence="1">
    <location>
        <begin position="246"/>
        <end position="486"/>
    </location>
</feature>
<evidence type="ECO:0000259" key="2">
    <source>
        <dbReference type="PROSITE" id="PS50802"/>
    </source>
</evidence>
<proteinExistence type="predicted"/>
<gene>
    <name evidence="3" type="primary">OTUD3</name>
    <name evidence="3" type="ORF">DIS24_g4280</name>
</gene>
<sequence length="490" mass="54251">MPSRRSNDDEFPLLSGLGLYAAEILGDGNCLFNALSDQLYGHQAAHSEIRERTVDYMRDHASEFKAFISVNPGGGVRRNPKRKNVGAYSTPYNQQVPTEEEIEQTFQRHLDTMAKGGTWGDNVEVQAFARAYDVTVKIYHRDFAYYVTPFQDDQKRLIVHIAYHTWEHYSSIRNLDGPHDGPPEVRERAISPETEAAQKKKLAATPYAQDWQIDVVMKSLPFLTDKSTIRKTLEECKGSIDNAVSRLLDEDSGNQSSAQESSSIEREPDSDDDDIYGPNKSRSRQTGLPAKHDSFTSASRDSSASRNIIKPKGHKKRAGSKLASQECPQESKAPQFYSPDSQSSQVDSQQTDSFTFSQATVAIPDSDAESSQESDADPIAAPPSPKPTSAPRQGPVRIRLTMPKPPPEMEEAAASMHTGKSTQKQIGPQGRKISARDKKDMKKQAQKAARRERQQQQAAGQSTATRTLPIITKSNPTSPSLDAGIKVLYV</sequence>
<feature type="compositionally biased region" description="Low complexity" evidence="1">
    <location>
        <begin position="295"/>
        <end position="306"/>
    </location>
</feature>
<feature type="domain" description="OTU" evidence="2">
    <location>
        <begin position="19"/>
        <end position="175"/>
    </location>
</feature>
<accession>A0AA39YUS6</accession>
<dbReference type="PROSITE" id="PS50802">
    <property type="entry name" value="OTU"/>
    <property type="match status" value="1"/>
</dbReference>
<dbReference type="GO" id="GO:0004843">
    <property type="term" value="F:cysteine-type deubiquitinase activity"/>
    <property type="evidence" value="ECO:0007669"/>
    <property type="project" value="TreeGrafter"/>
</dbReference>
<keyword evidence="4" id="KW-1185">Reference proteome</keyword>
<evidence type="ECO:0000256" key="1">
    <source>
        <dbReference type="SAM" id="MobiDB-lite"/>
    </source>
</evidence>
<dbReference type="Proteomes" id="UP001175001">
    <property type="component" value="Unassembled WGS sequence"/>
</dbReference>
<reference evidence="3" key="1">
    <citation type="submission" date="2023-06" db="EMBL/GenBank/DDBJ databases">
        <title>Multi-omics analyses reveal the molecular pathogenesis toolkit of Lasiodiplodia hormozganensis, a cross-kingdom pathogen.</title>
        <authorList>
            <person name="Felix C."/>
            <person name="Meneses R."/>
            <person name="Goncalves M.F.M."/>
            <person name="Tilleman L."/>
            <person name="Duarte A.S."/>
            <person name="Jorrin-Novo J.V."/>
            <person name="Van De Peer Y."/>
            <person name="Deforce D."/>
            <person name="Van Nieuwerburgh F."/>
            <person name="Esteves A.C."/>
            <person name="Alves A."/>
        </authorList>
    </citation>
    <scope>NUCLEOTIDE SEQUENCE</scope>
    <source>
        <strain evidence="3">CBS 339.90</strain>
    </source>
</reference>
<feature type="compositionally biased region" description="Acidic residues" evidence="1">
    <location>
        <begin position="366"/>
        <end position="376"/>
    </location>
</feature>
<evidence type="ECO:0000313" key="4">
    <source>
        <dbReference type="Proteomes" id="UP001175001"/>
    </source>
</evidence>
<feature type="compositionally biased region" description="Basic and acidic residues" evidence="1">
    <location>
        <begin position="434"/>
        <end position="454"/>
    </location>
</feature>
<feature type="compositionally biased region" description="Low complexity" evidence="1">
    <location>
        <begin position="455"/>
        <end position="466"/>
    </location>
</feature>
<feature type="compositionally biased region" description="Low complexity" evidence="1">
    <location>
        <begin position="253"/>
        <end position="262"/>
    </location>
</feature>
<evidence type="ECO:0000313" key="3">
    <source>
        <dbReference type="EMBL" id="KAK0659038.1"/>
    </source>
</evidence>
<dbReference type="PANTHER" id="PTHR12419">
    <property type="entry name" value="OTU DOMAIN CONTAINING PROTEIN"/>
    <property type="match status" value="1"/>
</dbReference>
<dbReference type="GO" id="GO:0016579">
    <property type="term" value="P:protein deubiquitination"/>
    <property type="evidence" value="ECO:0007669"/>
    <property type="project" value="TreeGrafter"/>
</dbReference>
<dbReference type="PANTHER" id="PTHR12419:SF7">
    <property type="entry name" value="OTU DOMAIN-CONTAINING PROTEIN 3"/>
    <property type="match status" value="1"/>
</dbReference>
<dbReference type="AlphaFoldDB" id="A0AA39YUS6"/>
<dbReference type="InterPro" id="IPR003323">
    <property type="entry name" value="OTU_dom"/>
</dbReference>
<organism evidence="3 4">
    <name type="scientific">Lasiodiplodia hormozganensis</name>
    <dbReference type="NCBI Taxonomy" id="869390"/>
    <lineage>
        <taxon>Eukaryota</taxon>
        <taxon>Fungi</taxon>
        <taxon>Dikarya</taxon>
        <taxon>Ascomycota</taxon>
        <taxon>Pezizomycotina</taxon>
        <taxon>Dothideomycetes</taxon>
        <taxon>Dothideomycetes incertae sedis</taxon>
        <taxon>Botryosphaeriales</taxon>
        <taxon>Botryosphaeriaceae</taxon>
        <taxon>Lasiodiplodia</taxon>
    </lineage>
</organism>
<feature type="compositionally biased region" description="Low complexity" evidence="1">
    <location>
        <begin position="338"/>
        <end position="353"/>
    </location>
</feature>
<dbReference type="CDD" id="cd14279">
    <property type="entry name" value="CUE"/>
    <property type="match status" value="1"/>
</dbReference>
<protein>
    <submittedName>
        <fullName evidence="3">OTU domain-containing protein 3</fullName>
    </submittedName>
</protein>
<dbReference type="InterPro" id="IPR038765">
    <property type="entry name" value="Papain-like_cys_pep_sf"/>
</dbReference>
<comment type="caution">
    <text evidence="3">The sequence shown here is derived from an EMBL/GenBank/DDBJ whole genome shotgun (WGS) entry which is preliminary data.</text>
</comment>
<dbReference type="InterPro" id="IPR050704">
    <property type="entry name" value="Peptidase_C85-like"/>
</dbReference>
<dbReference type="Gene3D" id="3.90.70.80">
    <property type="match status" value="1"/>
</dbReference>
<name>A0AA39YUS6_9PEZI</name>
<dbReference type="CDD" id="cd22756">
    <property type="entry name" value="OTU_OTUD3-like"/>
    <property type="match status" value="1"/>
</dbReference>